<dbReference type="GO" id="GO:0004540">
    <property type="term" value="F:RNA nuclease activity"/>
    <property type="evidence" value="ECO:0007669"/>
    <property type="project" value="InterPro"/>
</dbReference>
<keyword evidence="6" id="KW-1185">Reference proteome</keyword>
<dbReference type="Pfam" id="PF01934">
    <property type="entry name" value="HepT-like"/>
    <property type="match status" value="1"/>
</dbReference>
<evidence type="ECO:0000313" key="6">
    <source>
        <dbReference type="Proteomes" id="UP000315901"/>
    </source>
</evidence>
<keyword evidence="3" id="KW-0378">Hydrolase</keyword>
<proteinExistence type="inferred from homology"/>
<dbReference type="PANTHER" id="PTHR33397">
    <property type="entry name" value="UPF0331 PROTEIN YUTE"/>
    <property type="match status" value="1"/>
</dbReference>
<evidence type="ECO:0000256" key="3">
    <source>
        <dbReference type="ARBA" id="ARBA00022801"/>
    </source>
</evidence>
<dbReference type="NCBIfam" id="NF047751">
    <property type="entry name" value="HepT_toxin"/>
    <property type="match status" value="1"/>
</dbReference>
<comment type="similarity">
    <text evidence="4">Belongs to the HepT RNase toxin family.</text>
</comment>
<dbReference type="GO" id="GO:0110001">
    <property type="term" value="C:toxin-antitoxin complex"/>
    <property type="evidence" value="ECO:0007669"/>
    <property type="project" value="InterPro"/>
</dbReference>
<evidence type="ECO:0000256" key="1">
    <source>
        <dbReference type="ARBA" id="ARBA00022649"/>
    </source>
</evidence>
<name>A0A501WPV2_9GAMM</name>
<evidence type="ECO:0000256" key="4">
    <source>
        <dbReference type="ARBA" id="ARBA00024207"/>
    </source>
</evidence>
<organism evidence="5 6">
    <name type="scientific">Maribrevibacterium harenarium</name>
    <dbReference type="NCBI Taxonomy" id="2589817"/>
    <lineage>
        <taxon>Bacteria</taxon>
        <taxon>Pseudomonadati</taxon>
        <taxon>Pseudomonadota</taxon>
        <taxon>Gammaproteobacteria</taxon>
        <taxon>Oceanospirillales</taxon>
        <taxon>Oceanospirillaceae</taxon>
        <taxon>Maribrevibacterium</taxon>
    </lineage>
</organism>
<gene>
    <name evidence="5" type="ORF">FJM67_08725</name>
</gene>
<dbReference type="AlphaFoldDB" id="A0A501WPV2"/>
<dbReference type="PANTHER" id="PTHR33397:SF5">
    <property type="entry name" value="RNASE YUTE-RELATED"/>
    <property type="match status" value="1"/>
</dbReference>
<evidence type="ECO:0000313" key="5">
    <source>
        <dbReference type="EMBL" id="TPE51813.1"/>
    </source>
</evidence>
<dbReference type="Proteomes" id="UP000315901">
    <property type="component" value="Unassembled WGS sequence"/>
</dbReference>
<dbReference type="InterPro" id="IPR037038">
    <property type="entry name" value="HepT-like_sf"/>
</dbReference>
<keyword evidence="2" id="KW-0540">Nuclease</keyword>
<dbReference type="Gene3D" id="1.20.120.580">
    <property type="entry name" value="bsu32300-like"/>
    <property type="match status" value="1"/>
</dbReference>
<keyword evidence="1" id="KW-1277">Toxin-antitoxin system</keyword>
<dbReference type="SUPFAM" id="SSF81593">
    <property type="entry name" value="Nucleotidyltransferase substrate binding subunit/domain"/>
    <property type="match status" value="1"/>
</dbReference>
<dbReference type="RefSeq" id="WP_140588489.1">
    <property type="nucleotide sequence ID" value="NZ_VFRR01000014.1"/>
</dbReference>
<reference evidence="5 6" key="1">
    <citation type="submission" date="2019-06" db="EMBL/GenBank/DDBJ databases">
        <title>A novel bacterium of genus Marinomonas, isolated from coastal sand.</title>
        <authorList>
            <person name="Huang H."/>
            <person name="Mo K."/>
            <person name="Hu Y."/>
        </authorList>
    </citation>
    <scope>NUCLEOTIDE SEQUENCE [LARGE SCALE GENOMIC DNA]</scope>
    <source>
        <strain evidence="5 6">HB171799</strain>
    </source>
</reference>
<dbReference type="OrthoDB" id="4829434at2"/>
<protein>
    <submittedName>
        <fullName evidence="5">DUF86 domain-containing protein</fullName>
    </submittedName>
</protein>
<sequence length="142" mass="16264">MADIHYLASIKLNAEIYQKELDQLRAILEQRNFSTFEYRACERSLQVSIEAAIGVAKHWAKSVAGFSPSDAYQAFEVLAQHQHLSLEKLASWRKVIGLRNALVHDYLNIDPEIVRSVINHGYYQQVFDFIELGTEALQQNLS</sequence>
<evidence type="ECO:0000256" key="2">
    <source>
        <dbReference type="ARBA" id="ARBA00022722"/>
    </source>
</evidence>
<dbReference type="GO" id="GO:0016787">
    <property type="term" value="F:hydrolase activity"/>
    <property type="evidence" value="ECO:0007669"/>
    <property type="project" value="UniProtKB-KW"/>
</dbReference>
<comment type="caution">
    <text evidence="5">The sequence shown here is derived from an EMBL/GenBank/DDBJ whole genome shotgun (WGS) entry which is preliminary data.</text>
</comment>
<accession>A0A501WPV2</accession>
<dbReference type="InterPro" id="IPR052379">
    <property type="entry name" value="Type_VII_TA_RNase"/>
</dbReference>
<dbReference type="EMBL" id="VFRR01000014">
    <property type="protein sequence ID" value="TPE51813.1"/>
    <property type="molecule type" value="Genomic_DNA"/>
</dbReference>
<dbReference type="InterPro" id="IPR008201">
    <property type="entry name" value="HepT-like"/>
</dbReference>